<dbReference type="Proteomes" id="UP000504607">
    <property type="component" value="Chromosome 8"/>
</dbReference>
<keyword evidence="6" id="KW-1185">Reference proteome</keyword>
<reference evidence="7" key="1">
    <citation type="submission" date="2025-08" db="UniProtKB">
        <authorList>
            <consortium name="RefSeq"/>
        </authorList>
    </citation>
    <scope>IDENTIFICATION</scope>
</reference>
<dbReference type="PANTHER" id="PTHR21277:SF5">
    <property type="entry name" value="TRANSCRIPTIONAL ADAPTER 1"/>
    <property type="match status" value="1"/>
</dbReference>
<evidence type="ECO:0000313" key="6">
    <source>
        <dbReference type="Proteomes" id="UP000504607"/>
    </source>
</evidence>
<dbReference type="RefSeq" id="XP_029122010.1">
    <property type="nucleotide sequence ID" value="XM_029266177.1"/>
</dbReference>
<dbReference type="Pfam" id="PF12767">
    <property type="entry name" value="SAGA-Tad1"/>
    <property type="match status" value="1"/>
</dbReference>
<evidence type="ECO:0000256" key="1">
    <source>
        <dbReference type="ARBA" id="ARBA00004123"/>
    </source>
</evidence>
<dbReference type="KEGG" id="egu:105050390"/>
<feature type="region of interest" description="Disordered" evidence="5">
    <location>
        <begin position="83"/>
        <end position="158"/>
    </location>
</feature>
<dbReference type="GeneID" id="105050390"/>
<dbReference type="InterPro" id="IPR024738">
    <property type="entry name" value="Hfi1/Tada1"/>
</dbReference>
<gene>
    <name evidence="7" type="primary">LOC105050390</name>
</gene>
<evidence type="ECO:0000256" key="3">
    <source>
        <dbReference type="ARBA" id="ARBA00023163"/>
    </source>
</evidence>
<evidence type="ECO:0000256" key="2">
    <source>
        <dbReference type="ARBA" id="ARBA00023015"/>
    </source>
</evidence>
<sequence>MPPVSMPPAVRINLGDLKSQIAKKLGPERAQRYFGYLNQLLARKLSKPEFNKFCLLILGRENIPLHNQLIRSILKNAIHAKTPPPLAHDKAPLKPIGSTGKKSPQGDDRINPAPAASTPLPAIWSNGDILPPSPRKVRSGIRDRRIKDRPRPLGPNHLSLVHSDEDIVRENCILGPCDLKRPVQHHQGGPAEQPAKRCRMENLSPHDRASVHSKDLVEDGEEVEQNNDLNSKRGPLQAPLGIPFCPASVGGAQRSLPLVTSTSTGSFSSNYDEGELCHTEALKKWMEKIAESQGLGGVTMECANLLNNGLDAYLKNLIRSCVDLVGARAGREPIKHPAYKQKQPVGKPINGFWPGKQLHVQGSGGSSEGTRDLRKLCPISLQDFRVAMELNPPQLGEDWPLLLEKICLRSFEE</sequence>
<proteinExistence type="predicted"/>
<dbReference type="AlphaFoldDB" id="A0A8N4IF55"/>
<keyword evidence="4" id="KW-0539">Nucleus</keyword>
<feature type="compositionally biased region" description="Basic and acidic residues" evidence="5">
    <location>
        <begin position="140"/>
        <end position="151"/>
    </location>
</feature>
<protein>
    <submittedName>
        <fullName evidence="7">Uncharacterized protein LOC105050390</fullName>
    </submittedName>
</protein>
<dbReference type="GO" id="GO:0005634">
    <property type="term" value="C:nucleus"/>
    <property type="evidence" value="ECO:0007669"/>
    <property type="project" value="UniProtKB-SubCell"/>
</dbReference>
<name>A0A8N4IF55_ELAGV</name>
<dbReference type="GO" id="GO:0003713">
    <property type="term" value="F:transcription coactivator activity"/>
    <property type="evidence" value="ECO:0007669"/>
    <property type="project" value="TreeGrafter"/>
</dbReference>
<organism evidence="6 7">
    <name type="scientific">Elaeis guineensis var. tenera</name>
    <name type="common">Oil palm</name>
    <dbReference type="NCBI Taxonomy" id="51953"/>
    <lineage>
        <taxon>Eukaryota</taxon>
        <taxon>Viridiplantae</taxon>
        <taxon>Streptophyta</taxon>
        <taxon>Embryophyta</taxon>
        <taxon>Tracheophyta</taxon>
        <taxon>Spermatophyta</taxon>
        <taxon>Magnoliopsida</taxon>
        <taxon>Liliopsida</taxon>
        <taxon>Arecaceae</taxon>
        <taxon>Arecoideae</taxon>
        <taxon>Cocoseae</taxon>
        <taxon>Elaeidinae</taxon>
        <taxon>Elaeis</taxon>
    </lineage>
</organism>
<dbReference type="GO" id="GO:0006357">
    <property type="term" value="P:regulation of transcription by RNA polymerase II"/>
    <property type="evidence" value="ECO:0007669"/>
    <property type="project" value="TreeGrafter"/>
</dbReference>
<keyword evidence="3" id="KW-0804">Transcription</keyword>
<dbReference type="GO" id="GO:0000124">
    <property type="term" value="C:SAGA complex"/>
    <property type="evidence" value="ECO:0007669"/>
    <property type="project" value="TreeGrafter"/>
</dbReference>
<evidence type="ECO:0000256" key="5">
    <source>
        <dbReference type="SAM" id="MobiDB-lite"/>
    </source>
</evidence>
<keyword evidence="2" id="KW-0805">Transcription regulation</keyword>
<accession>A0A8N4IF55</accession>
<feature type="compositionally biased region" description="Basic and acidic residues" evidence="5">
    <location>
        <begin position="205"/>
        <end position="217"/>
    </location>
</feature>
<dbReference type="CDD" id="cd22933">
    <property type="entry name" value="HFD_HFI1"/>
    <property type="match status" value="1"/>
</dbReference>
<comment type="subcellular location">
    <subcellularLocation>
        <location evidence="1">Nucleus</location>
    </subcellularLocation>
</comment>
<dbReference type="OrthoDB" id="10264870at2759"/>
<evidence type="ECO:0000256" key="4">
    <source>
        <dbReference type="ARBA" id="ARBA00023242"/>
    </source>
</evidence>
<feature type="region of interest" description="Disordered" evidence="5">
    <location>
        <begin position="205"/>
        <end position="232"/>
    </location>
</feature>
<evidence type="ECO:0000313" key="7">
    <source>
        <dbReference type="RefSeq" id="XP_029122010.1"/>
    </source>
</evidence>
<dbReference type="PANTHER" id="PTHR21277">
    <property type="entry name" value="TRANSCRIPTIONAL ADAPTER 1"/>
    <property type="match status" value="1"/>
</dbReference>